<accession>A0A9X6NL56</accession>
<evidence type="ECO:0000256" key="9">
    <source>
        <dbReference type="RuleBase" id="RU003925"/>
    </source>
</evidence>
<keyword evidence="5" id="KW-0449">Lipoprotein</keyword>
<reference evidence="11" key="1">
    <citation type="submission" date="2017-01" db="EMBL/GenBank/DDBJ databases">
        <title>Comparative genomics of anhydrobiosis in the tardigrade Hypsibius dujardini.</title>
        <authorList>
            <person name="Yoshida Y."/>
            <person name="Koutsovoulos G."/>
            <person name="Laetsch D."/>
            <person name="Stevens L."/>
            <person name="Kumar S."/>
            <person name="Horikawa D."/>
            <person name="Ishino K."/>
            <person name="Komine S."/>
            <person name="Tomita M."/>
            <person name="Blaxter M."/>
            <person name="Arakawa K."/>
        </authorList>
    </citation>
    <scope>NUCLEOTIDE SEQUENCE [LARGE SCALE GENOMIC DNA]</scope>
    <source>
        <strain evidence="11">Z151</strain>
    </source>
</reference>
<dbReference type="InterPro" id="IPR045873">
    <property type="entry name" value="Arl2"/>
</dbReference>
<keyword evidence="2" id="KW-0519">Myristate</keyword>
<organism evidence="10 11">
    <name type="scientific">Hypsibius exemplaris</name>
    <name type="common">Freshwater tardigrade</name>
    <dbReference type="NCBI Taxonomy" id="2072580"/>
    <lineage>
        <taxon>Eukaryota</taxon>
        <taxon>Metazoa</taxon>
        <taxon>Ecdysozoa</taxon>
        <taxon>Tardigrada</taxon>
        <taxon>Eutardigrada</taxon>
        <taxon>Parachela</taxon>
        <taxon>Hypsibioidea</taxon>
        <taxon>Hypsibiidae</taxon>
        <taxon>Hypsibius</taxon>
    </lineage>
</organism>
<dbReference type="Gene3D" id="3.40.50.300">
    <property type="entry name" value="P-loop containing nucleotide triphosphate hydrolases"/>
    <property type="match status" value="1"/>
</dbReference>
<evidence type="ECO:0000256" key="7">
    <source>
        <dbReference type="PIRSR" id="PIRSR606689-1"/>
    </source>
</evidence>
<dbReference type="SMART" id="SM00178">
    <property type="entry name" value="SAR"/>
    <property type="match status" value="1"/>
</dbReference>
<evidence type="ECO:0000256" key="6">
    <source>
        <dbReference type="ARBA" id="ARBA00026198"/>
    </source>
</evidence>
<feature type="binding site" evidence="8">
    <location>
        <position position="30"/>
    </location>
    <ligand>
        <name>Mg(2+)</name>
        <dbReference type="ChEBI" id="CHEBI:18420"/>
    </ligand>
</feature>
<dbReference type="PROSITE" id="PS51417">
    <property type="entry name" value="ARF"/>
    <property type="match status" value="1"/>
</dbReference>
<dbReference type="OrthoDB" id="2011769at2759"/>
<keyword evidence="11" id="KW-1185">Reference proteome</keyword>
<name>A0A9X6NL56_HYPEX</name>
<evidence type="ECO:0000313" key="10">
    <source>
        <dbReference type="EMBL" id="OWA52316.1"/>
    </source>
</evidence>
<dbReference type="GO" id="GO:0003924">
    <property type="term" value="F:GTPase activity"/>
    <property type="evidence" value="ECO:0007669"/>
    <property type="project" value="InterPro"/>
</dbReference>
<feature type="binding site" evidence="7">
    <location>
        <begin position="23"/>
        <end position="30"/>
    </location>
    <ligand>
        <name>GTP</name>
        <dbReference type="ChEBI" id="CHEBI:37565"/>
    </ligand>
</feature>
<dbReference type="GO" id="GO:0046872">
    <property type="term" value="F:metal ion binding"/>
    <property type="evidence" value="ECO:0007669"/>
    <property type="project" value="UniProtKB-KW"/>
</dbReference>
<dbReference type="GO" id="GO:0005525">
    <property type="term" value="F:GTP binding"/>
    <property type="evidence" value="ECO:0007669"/>
    <property type="project" value="UniProtKB-KW"/>
</dbReference>
<feature type="binding site" evidence="7">
    <location>
        <begin position="125"/>
        <end position="128"/>
    </location>
    <ligand>
        <name>GTP</name>
        <dbReference type="ChEBI" id="CHEBI:37565"/>
    </ligand>
</feature>
<dbReference type="EMBL" id="MTYJ01000262">
    <property type="protein sequence ID" value="OWA52316.1"/>
    <property type="molecule type" value="Genomic_DNA"/>
</dbReference>
<dbReference type="NCBIfam" id="TIGR00231">
    <property type="entry name" value="small_GTP"/>
    <property type="match status" value="1"/>
</dbReference>
<keyword evidence="4 7" id="KW-0342">GTP-binding</keyword>
<dbReference type="InterPro" id="IPR005225">
    <property type="entry name" value="Small_GTP-bd"/>
</dbReference>
<dbReference type="SMART" id="SM00175">
    <property type="entry name" value="RAB"/>
    <property type="match status" value="1"/>
</dbReference>
<dbReference type="InterPro" id="IPR006689">
    <property type="entry name" value="Small_GTPase_ARF/SAR"/>
</dbReference>
<dbReference type="InterPro" id="IPR027417">
    <property type="entry name" value="P-loop_NTPase"/>
</dbReference>
<comment type="similarity">
    <text evidence="1 9">Belongs to the small GTPase superfamily. Arf family.</text>
</comment>
<dbReference type="Proteomes" id="UP000192578">
    <property type="component" value="Unassembled WGS sequence"/>
</dbReference>
<feature type="binding site" evidence="7">
    <location>
        <position position="69"/>
    </location>
    <ligand>
        <name>GTP</name>
        <dbReference type="ChEBI" id="CHEBI:37565"/>
    </ligand>
</feature>
<feature type="binding site" evidence="8">
    <location>
        <position position="47"/>
    </location>
    <ligand>
        <name>Mg(2+)</name>
        <dbReference type="ChEBI" id="CHEBI:18420"/>
    </ligand>
</feature>
<proteinExistence type="inferred from homology"/>
<evidence type="ECO:0000256" key="5">
    <source>
        <dbReference type="ARBA" id="ARBA00023288"/>
    </source>
</evidence>
<dbReference type="AlphaFoldDB" id="A0A9X6NL56"/>
<keyword evidence="8" id="KW-0479">Metal-binding</keyword>
<evidence type="ECO:0000256" key="4">
    <source>
        <dbReference type="ARBA" id="ARBA00023134"/>
    </source>
</evidence>
<dbReference type="PANTHER" id="PTHR45697">
    <property type="entry name" value="ADP-RIBOSYLATION FACTOR-LIKE PROTEIN 2-RELATED"/>
    <property type="match status" value="1"/>
</dbReference>
<evidence type="ECO:0000256" key="8">
    <source>
        <dbReference type="PIRSR" id="PIRSR606689-2"/>
    </source>
</evidence>
<dbReference type="SUPFAM" id="SSF52540">
    <property type="entry name" value="P-loop containing nucleoside triphosphate hydrolases"/>
    <property type="match status" value="1"/>
</dbReference>
<dbReference type="PRINTS" id="PR00328">
    <property type="entry name" value="SAR1GTPBP"/>
</dbReference>
<gene>
    <name evidence="10" type="ORF">BV898_16773</name>
</gene>
<keyword evidence="3 7" id="KW-0547">Nucleotide-binding</keyword>
<dbReference type="FunFam" id="3.40.50.300:FF:000393">
    <property type="entry name" value="ADP-ribosylation factor-like 2, arl2"/>
    <property type="match status" value="1"/>
</dbReference>
<evidence type="ECO:0000256" key="3">
    <source>
        <dbReference type="ARBA" id="ARBA00022741"/>
    </source>
</evidence>
<evidence type="ECO:0000313" key="11">
    <source>
        <dbReference type="Proteomes" id="UP000192578"/>
    </source>
</evidence>
<evidence type="ECO:0000256" key="2">
    <source>
        <dbReference type="ARBA" id="ARBA00022707"/>
    </source>
</evidence>
<dbReference type="CDD" id="cd04154">
    <property type="entry name" value="Arl2"/>
    <property type="match status" value="1"/>
</dbReference>
<dbReference type="InterPro" id="IPR044612">
    <property type="entry name" value="ARL2/3"/>
</dbReference>
<sequence length="184" mass="20875">MGLMKILKKLKQNEKEVRILLLGLDNAGKTTIMSKFCGKDVSIIAPTLGFNIETLEFRGYKLTFWDVGGQRSLRSFWRNYFENTDALIWVVDSADRMRMEDCRKELHSLLLEERLAGATLVIFANKQDLPSAATSAQIAEVLQLMDIKTHNWLILPCSAMSGDNLLKGMEWLIGDVSSRIFTTE</sequence>
<keyword evidence="8" id="KW-0460">Magnesium</keyword>
<evidence type="ECO:0000256" key="1">
    <source>
        <dbReference type="ARBA" id="ARBA00010290"/>
    </source>
</evidence>
<dbReference type="Pfam" id="PF00025">
    <property type="entry name" value="Arf"/>
    <property type="match status" value="1"/>
</dbReference>
<dbReference type="SMART" id="SM00177">
    <property type="entry name" value="ARF"/>
    <property type="match status" value="1"/>
</dbReference>
<comment type="caution">
    <text evidence="10">The sequence shown here is derived from an EMBL/GenBank/DDBJ whole genome shotgun (WGS) entry which is preliminary data.</text>
</comment>
<protein>
    <recommendedName>
        <fullName evidence="6">ADP-ribosylation factor-like protein 2</fullName>
    </recommendedName>
</protein>